<organism evidence="1">
    <name type="scientific">Anguilla anguilla</name>
    <name type="common">European freshwater eel</name>
    <name type="synonym">Muraena anguilla</name>
    <dbReference type="NCBI Taxonomy" id="7936"/>
    <lineage>
        <taxon>Eukaryota</taxon>
        <taxon>Metazoa</taxon>
        <taxon>Chordata</taxon>
        <taxon>Craniata</taxon>
        <taxon>Vertebrata</taxon>
        <taxon>Euteleostomi</taxon>
        <taxon>Actinopterygii</taxon>
        <taxon>Neopterygii</taxon>
        <taxon>Teleostei</taxon>
        <taxon>Anguilliformes</taxon>
        <taxon>Anguillidae</taxon>
        <taxon>Anguilla</taxon>
    </lineage>
</organism>
<sequence>MCFTNCCVNQANYTLNLLLSHTDVECGLLFIFGLMSVQCKPLILYMTSHRLLMSIFTEIINYRGRYIHTVVALISLQHMKKY</sequence>
<accession>A0A0E9S121</accession>
<protein>
    <submittedName>
        <fullName evidence="1">Uncharacterized protein</fullName>
    </submittedName>
</protein>
<proteinExistence type="predicted"/>
<reference evidence="1" key="1">
    <citation type="submission" date="2014-11" db="EMBL/GenBank/DDBJ databases">
        <authorList>
            <person name="Amaro Gonzalez C."/>
        </authorList>
    </citation>
    <scope>NUCLEOTIDE SEQUENCE</scope>
</reference>
<reference evidence="1" key="2">
    <citation type="journal article" date="2015" name="Fish Shellfish Immunol.">
        <title>Early steps in the European eel (Anguilla anguilla)-Vibrio vulnificus interaction in the gills: Role of the RtxA13 toxin.</title>
        <authorList>
            <person name="Callol A."/>
            <person name="Pajuelo D."/>
            <person name="Ebbesson L."/>
            <person name="Teles M."/>
            <person name="MacKenzie S."/>
            <person name="Amaro C."/>
        </authorList>
    </citation>
    <scope>NUCLEOTIDE SEQUENCE</scope>
</reference>
<dbReference type="EMBL" id="GBXM01073690">
    <property type="protein sequence ID" value="JAH34887.1"/>
    <property type="molecule type" value="Transcribed_RNA"/>
</dbReference>
<evidence type="ECO:0000313" key="1">
    <source>
        <dbReference type="EMBL" id="JAH34887.1"/>
    </source>
</evidence>
<dbReference type="AlphaFoldDB" id="A0A0E9S121"/>
<name>A0A0E9S121_ANGAN</name>